<organism evidence="2 3">
    <name type="scientific">Pseudomonas lundensis</name>
    <dbReference type="NCBI Taxonomy" id="86185"/>
    <lineage>
        <taxon>Bacteria</taxon>
        <taxon>Pseudomonadati</taxon>
        <taxon>Pseudomonadota</taxon>
        <taxon>Gammaproteobacteria</taxon>
        <taxon>Pseudomonadales</taxon>
        <taxon>Pseudomonadaceae</taxon>
        <taxon>Pseudomonas</taxon>
    </lineage>
</organism>
<comment type="caution">
    <text evidence="2">The sequence shown here is derived from an EMBL/GenBank/DDBJ whole genome shotgun (WGS) entry which is preliminary data.</text>
</comment>
<gene>
    <name evidence="2" type="ORF">PLUA15_410002</name>
</gene>
<dbReference type="Proteomes" id="UP000219564">
    <property type="component" value="Unassembled WGS sequence"/>
</dbReference>
<proteinExistence type="predicted"/>
<name>A0AAX2HA41_9PSED</name>
<evidence type="ECO:0000313" key="2">
    <source>
        <dbReference type="EMBL" id="SOB53688.1"/>
    </source>
</evidence>
<feature type="compositionally biased region" description="Polar residues" evidence="1">
    <location>
        <begin position="40"/>
        <end position="56"/>
    </location>
</feature>
<reference evidence="2 3" key="1">
    <citation type="submission" date="2017-08" db="EMBL/GenBank/DDBJ databases">
        <authorList>
            <person name="Chaillou S."/>
        </authorList>
    </citation>
    <scope>NUCLEOTIDE SEQUENCE [LARGE SCALE GENOMIC DNA]</scope>
    <source>
        <strain evidence="2 3">MFPA15A1205</strain>
    </source>
</reference>
<sequence>MNLYAYAPNPTGWVDPLGLARIYKDAPYHGPADNAVKSRAPSNGQAALENSVQVKETSPRRVGVDTVKNELVVLDKTQTLPNGDEECHGHVRCWCDLHSDQQNALRKSKKTTTKGKIKK</sequence>
<dbReference type="CDD" id="cd20695">
    <property type="entry name" value="CdiA-CT_5T87E_Ct"/>
    <property type="match status" value="1"/>
</dbReference>
<evidence type="ECO:0000256" key="1">
    <source>
        <dbReference type="SAM" id="MobiDB-lite"/>
    </source>
</evidence>
<protein>
    <submittedName>
        <fullName evidence="2">RHS repeat-associated core domain protein containing protein</fullName>
    </submittedName>
</protein>
<dbReference type="AlphaFoldDB" id="A0AAX2HA41"/>
<accession>A0AAX2HA41</accession>
<evidence type="ECO:0000313" key="3">
    <source>
        <dbReference type="Proteomes" id="UP000219564"/>
    </source>
</evidence>
<feature type="region of interest" description="Disordered" evidence="1">
    <location>
        <begin position="30"/>
        <end position="61"/>
    </location>
</feature>
<dbReference type="EMBL" id="OBKZ01000036">
    <property type="protein sequence ID" value="SOB53688.1"/>
    <property type="molecule type" value="Genomic_DNA"/>
</dbReference>